<name>A0A133UGH2_9EURY</name>
<evidence type="ECO:0000256" key="4">
    <source>
        <dbReference type="ARBA" id="ARBA00023315"/>
    </source>
</evidence>
<protein>
    <submittedName>
        <fullName evidence="8">Acetyl-CoA acetyltransferase</fullName>
        <ecNumber evidence="8">2.3.1.9</ecNumber>
    </submittedName>
</protein>
<keyword evidence="9" id="KW-1185">Reference proteome</keyword>
<dbReference type="PATRIC" id="fig|1698265.3.peg.389"/>
<evidence type="ECO:0000259" key="7">
    <source>
        <dbReference type="Pfam" id="PF02803"/>
    </source>
</evidence>
<dbReference type="InterPro" id="IPR020617">
    <property type="entry name" value="Thiolase_C"/>
</dbReference>
<evidence type="ECO:0000259" key="6">
    <source>
        <dbReference type="Pfam" id="PF00108"/>
    </source>
</evidence>
<dbReference type="InterPro" id="IPR020615">
    <property type="entry name" value="Thiolase_acyl_enz_int_AS"/>
</dbReference>
<dbReference type="NCBIfam" id="TIGR01930">
    <property type="entry name" value="AcCoA-C-Actrans"/>
    <property type="match status" value="1"/>
</dbReference>
<proteinExistence type="inferred from homology"/>
<dbReference type="Proteomes" id="UP000070657">
    <property type="component" value="Unassembled WGS sequence"/>
</dbReference>
<keyword evidence="3" id="KW-0414">Isoprene biosynthesis</keyword>
<keyword evidence="4 8" id="KW-0012">Acyltransferase</keyword>
<dbReference type="GO" id="GO:0003985">
    <property type="term" value="F:acetyl-CoA C-acetyltransferase activity"/>
    <property type="evidence" value="ECO:0007669"/>
    <property type="project" value="UniProtKB-EC"/>
</dbReference>
<feature type="domain" description="Thiolase N-terminal" evidence="6">
    <location>
        <begin position="5"/>
        <end position="47"/>
    </location>
</feature>
<dbReference type="InterPro" id="IPR020616">
    <property type="entry name" value="Thiolase_N"/>
</dbReference>
<evidence type="ECO:0000256" key="2">
    <source>
        <dbReference type="ARBA" id="ARBA00022679"/>
    </source>
</evidence>
<feature type="compositionally biased region" description="Basic and acidic residues" evidence="5">
    <location>
        <begin position="245"/>
        <end position="261"/>
    </location>
</feature>
<reference evidence="8 9" key="1">
    <citation type="journal article" date="2016" name="Sci. Rep.">
        <title>Metabolic traits of an uncultured archaeal lineage -MSBL1- from brine pools of the Red Sea.</title>
        <authorList>
            <person name="Mwirichia R."/>
            <person name="Alam I."/>
            <person name="Rashid M."/>
            <person name="Vinu M."/>
            <person name="Ba-Alawi W."/>
            <person name="Anthony Kamau A."/>
            <person name="Kamanda Ngugi D."/>
            <person name="Goker M."/>
            <person name="Klenk H.P."/>
            <person name="Bajic V."/>
            <person name="Stingl U."/>
        </authorList>
    </citation>
    <scope>NUCLEOTIDE SEQUENCE [LARGE SCALE GENOMIC DNA]</scope>
    <source>
        <strain evidence="8">SCGC-AAA259E22</strain>
    </source>
</reference>
<evidence type="ECO:0000313" key="8">
    <source>
        <dbReference type="EMBL" id="KXA93284.1"/>
    </source>
</evidence>
<dbReference type="PANTHER" id="PTHR18919">
    <property type="entry name" value="ACETYL-COA C-ACYLTRANSFERASE"/>
    <property type="match status" value="1"/>
</dbReference>
<dbReference type="PANTHER" id="PTHR18919:SF107">
    <property type="entry name" value="ACETYL-COA ACETYLTRANSFERASE, CYTOSOLIC"/>
    <property type="match status" value="1"/>
</dbReference>
<dbReference type="AlphaFoldDB" id="A0A133UGH2"/>
<dbReference type="EMBL" id="LHXP01000023">
    <property type="protein sequence ID" value="KXA93284.1"/>
    <property type="molecule type" value="Genomic_DNA"/>
</dbReference>
<accession>A0A133UGH2</accession>
<comment type="caution">
    <text evidence="8">The sequence shown here is derived from an EMBL/GenBank/DDBJ whole genome shotgun (WGS) entry which is preliminary data.</text>
</comment>
<dbReference type="CDD" id="cd00751">
    <property type="entry name" value="thiolase"/>
    <property type="match status" value="1"/>
</dbReference>
<evidence type="ECO:0000256" key="5">
    <source>
        <dbReference type="SAM" id="MobiDB-lite"/>
    </source>
</evidence>
<dbReference type="InterPro" id="IPR016039">
    <property type="entry name" value="Thiolase-like"/>
</dbReference>
<sequence length="438" mass="47655">MSEPVIINGVRTPIGRFGGTLKDLKVTELGSTAIKGVFEDIGLKPEAPEKRKNYRPSKFSDVEICSLEEEQMDWGEGSKEIEIDEVIMGNVLQGGQGQNTSRQASIKAGVPREIPAYTVNKVCASGMKAVSSAAERIESGNAEAIVAGGMECMSNAPYILPKARWGYRMNVDGRGDVLDAMVYDGLYEIFYDYHMGITAENLAEIYDISREEQDRMGAESERRAVKAVENGVFENEIVPVEVPGKREPETFDTDETPRKTSFESMSKLPPVFKKDGTVTAGNASKISDAAAALLVTSREFAEENNLEIRASIKGYESSAIDPQYMGIGPVPATKMLFDRLDYKLEDMDEIELNEAFASQTLAVMEELDMPKYGIDMMEEGGERINPHGSGISLGHPIGCTGARIIVTQLNELERKGGGLGLSHLCIGGGQGMAIIVEV</sequence>
<gene>
    <name evidence="8" type="ORF">AKJ66_02375</name>
</gene>
<dbReference type="GO" id="GO:0008299">
    <property type="term" value="P:isoprenoid biosynthetic process"/>
    <property type="evidence" value="ECO:0007669"/>
    <property type="project" value="UniProtKB-KW"/>
</dbReference>
<dbReference type="Pfam" id="PF02803">
    <property type="entry name" value="Thiolase_C"/>
    <property type="match status" value="1"/>
</dbReference>
<feature type="domain" description="Thiolase N-terminal" evidence="6">
    <location>
        <begin position="82"/>
        <end position="298"/>
    </location>
</feature>
<dbReference type="PROSITE" id="PS00098">
    <property type="entry name" value="THIOLASE_1"/>
    <property type="match status" value="1"/>
</dbReference>
<dbReference type="PIRSF" id="PIRSF000429">
    <property type="entry name" value="Ac-CoA_Ac_transf"/>
    <property type="match status" value="1"/>
</dbReference>
<evidence type="ECO:0000313" key="9">
    <source>
        <dbReference type="Proteomes" id="UP000070657"/>
    </source>
</evidence>
<evidence type="ECO:0000256" key="1">
    <source>
        <dbReference type="ARBA" id="ARBA00010982"/>
    </source>
</evidence>
<dbReference type="InterPro" id="IPR002155">
    <property type="entry name" value="Thiolase"/>
</dbReference>
<feature type="domain" description="Thiolase C-terminal" evidence="7">
    <location>
        <begin position="307"/>
        <end position="437"/>
    </location>
</feature>
<dbReference type="Gene3D" id="3.40.47.10">
    <property type="match status" value="1"/>
</dbReference>
<dbReference type="SUPFAM" id="SSF53901">
    <property type="entry name" value="Thiolase-like"/>
    <property type="match status" value="3"/>
</dbReference>
<comment type="similarity">
    <text evidence="1">Belongs to the thiolase-like superfamily. Thiolase family.</text>
</comment>
<dbReference type="EC" id="2.3.1.9" evidence="8"/>
<evidence type="ECO:0000256" key="3">
    <source>
        <dbReference type="ARBA" id="ARBA00023229"/>
    </source>
</evidence>
<organism evidence="8 9">
    <name type="scientific">candidate division MSBL1 archaeon SCGC-AAA259E22</name>
    <dbReference type="NCBI Taxonomy" id="1698265"/>
    <lineage>
        <taxon>Archaea</taxon>
        <taxon>Methanobacteriati</taxon>
        <taxon>Methanobacteriota</taxon>
        <taxon>candidate division MSBL1</taxon>
    </lineage>
</organism>
<keyword evidence="2 8" id="KW-0808">Transferase</keyword>
<feature type="region of interest" description="Disordered" evidence="5">
    <location>
        <begin position="245"/>
        <end position="264"/>
    </location>
</feature>
<dbReference type="Pfam" id="PF00108">
    <property type="entry name" value="Thiolase_N"/>
    <property type="match status" value="2"/>
</dbReference>